<evidence type="ECO:0000313" key="1">
    <source>
        <dbReference type="EMBL" id="OEJ84448.1"/>
    </source>
</evidence>
<evidence type="ECO:0000313" key="2">
    <source>
        <dbReference type="Proteomes" id="UP000095605"/>
    </source>
</evidence>
<sequence length="212" mass="24520">MNSELADLLAAENDDFQTGFKCCLNNFFLNTYLPFTQALINQLKMNYCYADDIMLQHIEESYDALQEYLQDLITFTANNSIGDLSEVSAKINFPEINVDDFFERLARLQADILKISHKQLFENRVNSVVIKNMQKDTDFTDKNMCFPASMNLSRSLNSKNFIIPDELKSTTRHKLRMNSMLANHDNNVELNKENNDTQKSLENLIEESFGNM</sequence>
<name>A0A1E5RC21_9ASCO</name>
<proteinExistence type="predicted"/>
<accession>A0A1E5RC21</accession>
<gene>
    <name evidence="1" type="ORF">AWRI3578_g2621</name>
</gene>
<dbReference type="OrthoDB" id="10327408at2759"/>
<keyword evidence="2" id="KW-1185">Reference proteome</keyword>
<comment type="caution">
    <text evidence="1">The sequence shown here is derived from an EMBL/GenBank/DDBJ whole genome shotgun (WGS) entry which is preliminary data.</text>
</comment>
<dbReference type="AlphaFoldDB" id="A0A1E5RC21"/>
<dbReference type="Proteomes" id="UP000095605">
    <property type="component" value="Unassembled WGS sequence"/>
</dbReference>
<dbReference type="EMBL" id="LPNL01000006">
    <property type="protein sequence ID" value="OEJ84448.1"/>
    <property type="molecule type" value="Genomic_DNA"/>
</dbReference>
<organism evidence="1 2">
    <name type="scientific">Hanseniaspora opuntiae</name>
    <dbReference type="NCBI Taxonomy" id="211096"/>
    <lineage>
        <taxon>Eukaryota</taxon>
        <taxon>Fungi</taxon>
        <taxon>Dikarya</taxon>
        <taxon>Ascomycota</taxon>
        <taxon>Saccharomycotina</taxon>
        <taxon>Saccharomycetes</taxon>
        <taxon>Saccharomycodales</taxon>
        <taxon>Saccharomycodaceae</taxon>
        <taxon>Hanseniaspora</taxon>
    </lineage>
</organism>
<protein>
    <submittedName>
        <fullName evidence="1">Uncharacterized protein</fullName>
    </submittedName>
</protein>
<reference evidence="2" key="1">
    <citation type="journal article" date="2016" name="Genome Announc.">
        <title>Genome sequences of three species of Hanseniaspora isolated from spontaneous wine fermentations.</title>
        <authorList>
            <person name="Sternes P.R."/>
            <person name="Lee D."/>
            <person name="Kutyna D.R."/>
            <person name="Borneman A.R."/>
        </authorList>
    </citation>
    <scope>NUCLEOTIDE SEQUENCE [LARGE SCALE GENOMIC DNA]</scope>
    <source>
        <strain evidence="2">AWRI3578</strain>
    </source>
</reference>